<dbReference type="Gene3D" id="1.10.10.10">
    <property type="entry name" value="Winged helix-like DNA-binding domain superfamily/Winged helix DNA-binding domain"/>
    <property type="match status" value="1"/>
</dbReference>
<dbReference type="GO" id="GO:0003697">
    <property type="term" value="F:single-stranded DNA binding"/>
    <property type="evidence" value="ECO:0007669"/>
    <property type="project" value="UniProtKB-UniRule"/>
</dbReference>
<protein>
    <recommendedName>
        <fullName evidence="1">DNA-directed RNA polymerase III subunit RPC3</fullName>
        <shortName evidence="1">RNA polymerase III subunit C3</shortName>
    </recommendedName>
</protein>
<evidence type="ECO:0000256" key="1">
    <source>
        <dbReference type="RuleBase" id="RU367076"/>
    </source>
</evidence>
<dbReference type="PANTHER" id="PTHR12949:SF0">
    <property type="entry name" value="DNA-DIRECTED RNA POLYMERASE III SUBUNIT RPC3"/>
    <property type="match status" value="1"/>
</dbReference>
<dbReference type="PANTHER" id="PTHR12949">
    <property type="entry name" value="RNA POLYMERASE III DNA DIRECTED -RELATED"/>
    <property type="match status" value="1"/>
</dbReference>
<proteinExistence type="inferred from homology"/>
<evidence type="ECO:0000259" key="2">
    <source>
        <dbReference type="Pfam" id="PF08221"/>
    </source>
</evidence>
<gene>
    <name evidence="3" type="ORF">DILT_LOCUS14579</name>
</gene>
<keyword evidence="4" id="KW-1185">Reference proteome</keyword>
<accession>A0A3P7Q3Q3</accession>
<keyword evidence="1" id="KW-0539">Nucleus</keyword>
<organism evidence="3 4">
    <name type="scientific">Dibothriocephalus latus</name>
    <name type="common">Fish tapeworm</name>
    <name type="synonym">Diphyllobothrium latum</name>
    <dbReference type="NCBI Taxonomy" id="60516"/>
    <lineage>
        <taxon>Eukaryota</taxon>
        <taxon>Metazoa</taxon>
        <taxon>Spiralia</taxon>
        <taxon>Lophotrochozoa</taxon>
        <taxon>Platyhelminthes</taxon>
        <taxon>Cestoda</taxon>
        <taxon>Eucestoda</taxon>
        <taxon>Diphyllobothriidea</taxon>
        <taxon>Diphyllobothriidae</taxon>
        <taxon>Dibothriocephalus</taxon>
    </lineage>
</organism>
<dbReference type="Proteomes" id="UP000281553">
    <property type="component" value="Unassembled WGS sequence"/>
</dbReference>
<comment type="function">
    <text evidence="1">DNA-dependent RNA polymerase catalyzes the transcription of DNA into RNA using the four ribonucleoside triphosphates as substrates. Specific core component of RNA polymerase III which synthesizes small RNAs, such as 5S rRNA and tRNAs.</text>
</comment>
<comment type="subunit">
    <text evidence="1">Component of the RNA polymerase III (Pol III) complex consisting of 17 subunits.</text>
</comment>
<dbReference type="GO" id="GO:0005666">
    <property type="term" value="C:RNA polymerase III complex"/>
    <property type="evidence" value="ECO:0007669"/>
    <property type="project" value="UniProtKB-UniRule"/>
</dbReference>
<dbReference type="InterPro" id="IPR036388">
    <property type="entry name" value="WH-like_DNA-bd_sf"/>
</dbReference>
<reference evidence="3 4" key="1">
    <citation type="submission" date="2018-11" db="EMBL/GenBank/DDBJ databases">
        <authorList>
            <consortium name="Pathogen Informatics"/>
        </authorList>
    </citation>
    <scope>NUCLEOTIDE SEQUENCE [LARGE SCALE GENOMIC DNA]</scope>
</reference>
<dbReference type="Pfam" id="PF08221">
    <property type="entry name" value="HTH_9"/>
    <property type="match status" value="1"/>
</dbReference>
<feature type="domain" description="RNA polymerase III subunit RPC82-related helix-turn-helix" evidence="2">
    <location>
        <begin position="10"/>
        <end position="68"/>
    </location>
</feature>
<comment type="subcellular location">
    <subcellularLocation>
        <location evidence="1">Nucleus</location>
    </subcellularLocation>
</comment>
<evidence type="ECO:0000313" key="4">
    <source>
        <dbReference type="Proteomes" id="UP000281553"/>
    </source>
</evidence>
<dbReference type="InterPro" id="IPR039748">
    <property type="entry name" value="RPC3"/>
</dbReference>
<keyword evidence="1" id="KW-0240">DNA-directed RNA polymerase</keyword>
<keyword evidence="1" id="KW-0804">Transcription</keyword>
<comment type="similarity">
    <text evidence="1">Belongs to the eukaryotic RPC3/POLR3C RNA polymerase subunit family.</text>
</comment>
<name>A0A3P7Q3Q3_DIBLA</name>
<evidence type="ECO:0000313" key="3">
    <source>
        <dbReference type="EMBL" id="VDN25176.1"/>
    </source>
</evidence>
<sequence>MSDILVEYFDHLLKSRFGDAAVAVVRSMHIRGSVSLKDADRSLSGKMGPRKVAACLMSLLRHRIVRFVPGDTNKYDINLEGMQMLSRIPIYCKLCLLFYGDAAGDILLPLFATGTAKASEILRAALMRSAKGSKEDYRKCELLVDTLAILTKTGLLQCVKSVCPTEAGDEEQERPPPESAVSKTELLENLQKFVSAGGKVEKFRQNLPATKPPSLWDIVLVPNIDTLNALWRDRIIAEVAAERIDEVRAVHTALALFICPASV</sequence>
<dbReference type="InterPro" id="IPR013197">
    <property type="entry name" value="RNA_pol_III_RPC82-rel_HTH"/>
</dbReference>
<dbReference type="OrthoDB" id="272392at2759"/>
<dbReference type="EMBL" id="UYRU01074897">
    <property type="protein sequence ID" value="VDN25176.1"/>
    <property type="molecule type" value="Genomic_DNA"/>
</dbReference>
<dbReference type="AlphaFoldDB" id="A0A3P7Q3Q3"/>